<evidence type="ECO:0000313" key="3">
    <source>
        <dbReference type="Proteomes" id="UP000736672"/>
    </source>
</evidence>
<dbReference type="EMBL" id="JAGTJS010000007">
    <property type="protein sequence ID" value="KAH7264154.1"/>
    <property type="molecule type" value="Genomic_DNA"/>
</dbReference>
<keyword evidence="1" id="KW-0812">Transmembrane</keyword>
<reference evidence="2" key="1">
    <citation type="journal article" date="2021" name="Nat. Commun.">
        <title>Genetic determinants of endophytism in the Arabidopsis root mycobiome.</title>
        <authorList>
            <person name="Mesny F."/>
            <person name="Miyauchi S."/>
            <person name="Thiergart T."/>
            <person name="Pickel B."/>
            <person name="Atanasova L."/>
            <person name="Karlsson M."/>
            <person name="Huettel B."/>
            <person name="Barry K.W."/>
            <person name="Haridas S."/>
            <person name="Chen C."/>
            <person name="Bauer D."/>
            <person name="Andreopoulos W."/>
            <person name="Pangilinan J."/>
            <person name="LaButti K."/>
            <person name="Riley R."/>
            <person name="Lipzen A."/>
            <person name="Clum A."/>
            <person name="Drula E."/>
            <person name="Henrissat B."/>
            <person name="Kohler A."/>
            <person name="Grigoriev I.V."/>
            <person name="Martin F.M."/>
            <person name="Hacquard S."/>
        </authorList>
    </citation>
    <scope>NUCLEOTIDE SEQUENCE</scope>
    <source>
        <strain evidence="2">FSSC 5 MPI-SDFR-AT-0091</strain>
    </source>
</reference>
<dbReference type="AlphaFoldDB" id="A0A9P9HUR4"/>
<comment type="caution">
    <text evidence="2">The sequence shown here is derived from an EMBL/GenBank/DDBJ whole genome shotgun (WGS) entry which is preliminary data.</text>
</comment>
<protein>
    <submittedName>
        <fullName evidence="2">Uncharacterized protein</fullName>
    </submittedName>
</protein>
<gene>
    <name evidence="2" type="ORF">B0J15DRAFT_264492</name>
</gene>
<keyword evidence="3" id="KW-1185">Reference proteome</keyword>
<feature type="transmembrane region" description="Helical" evidence="1">
    <location>
        <begin position="6"/>
        <end position="27"/>
    </location>
</feature>
<proteinExistence type="predicted"/>
<organism evidence="2 3">
    <name type="scientific">Fusarium solani</name>
    <name type="common">Filamentous fungus</name>
    <dbReference type="NCBI Taxonomy" id="169388"/>
    <lineage>
        <taxon>Eukaryota</taxon>
        <taxon>Fungi</taxon>
        <taxon>Dikarya</taxon>
        <taxon>Ascomycota</taxon>
        <taxon>Pezizomycotina</taxon>
        <taxon>Sordariomycetes</taxon>
        <taxon>Hypocreomycetidae</taxon>
        <taxon>Hypocreales</taxon>
        <taxon>Nectriaceae</taxon>
        <taxon>Fusarium</taxon>
        <taxon>Fusarium solani species complex</taxon>
    </lineage>
</organism>
<dbReference type="Proteomes" id="UP000736672">
    <property type="component" value="Unassembled WGS sequence"/>
</dbReference>
<evidence type="ECO:0000256" key="1">
    <source>
        <dbReference type="SAM" id="Phobius"/>
    </source>
</evidence>
<keyword evidence="1" id="KW-1133">Transmembrane helix</keyword>
<evidence type="ECO:0000313" key="2">
    <source>
        <dbReference type="EMBL" id="KAH7264154.1"/>
    </source>
</evidence>
<sequence>MDARRYFAPCTSSLCVSFVMVPLFSLFRTLEKIQVVSIDKKREARNERLMPSFVASVGVCEVGWLGPRNRWERTGLSVDGCSLCCVVLACSSLFPCARALTRWSCAAAVLFLNPSFGVGFLAFNNGFPVSTMAWRQSNNNKRSAGWFVVKVVVSRLAKVVSICEDEIRK</sequence>
<accession>A0A9P9HUR4</accession>
<keyword evidence="1" id="KW-0472">Membrane</keyword>
<name>A0A9P9HUR4_FUSSL</name>